<name>A0A1H4USL6_9FLAO</name>
<keyword evidence="1" id="KW-0472">Membrane</keyword>
<organism evidence="2 3">
    <name type="scientific">Maribacter dokdonensis</name>
    <dbReference type="NCBI Taxonomy" id="320912"/>
    <lineage>
        <taxon>Bacteria</taxon>
        <taxon>Pseudomonadati</taxon>
        <taxon>Bacteroidota</taxon>
        <taxon>Flavobacteriia</taxon>
        <taxon>Flavobacteriales</taxon>
        <taxon>Flavobacteriaceae</taxon>
        <taxon>Maribacter</taxon>
    </lineage>
</organism>
<keyword evidence="1" id="KW-0812">Transmembrane</keyword>
<gene>
    <name evidence="2" type="ORF">SAMN05192540_3875</name>
</gene>
<proteinExistence type="predicted"/>
<reference evidence="2 3" key="1">
    <citation type="submission" date="2016-10" db="EMBL/GenBank/DDBJ databases">
        <authorList>
            <person name="de Groot N.N."/>
        </authorList>
    </citation>
    <scope>NUCLEOTIDE SEQUENCE [LARGE SCALE GENOMIC DNA]</scope>
    <source>
        <strain evidence="2 3">MAR_2009_71</strain>
    </source>
</reference>
<dbReference type="EMBL" id="FNTB01000001">
    <property type="protein sequence ID" value="SEC71124.1"/>
    <property type="molecule type" value="Genomic_DNA"/>
</dbReference>
<dbReference type="OrthoDB" id="963667at2"/>
<feature type="transmembrane region" description="Helical" evidence="1">
    <location>
        <begin position="97"/>
        <end position="117"/>
    </location>
</feature>
<dbReference type="Proteomes" id="UP000183038">
    <property type="component" value="Unassembled WGS sequence"/>
</dbReference>
<evidence type="ECO:0000313" key="2">
    <source>
        <dbReference type="EMBL" id="SEC71124.1"/>
    </source>
</evidence>
<evidence type="ECO:0000256" key="1">
    <source>
        <dbReference type="SAM" id="Phobius"/>
    </source>
</evidence>
<dbReference type="Pfam" id="PF14248">
    <property type="entry name" value="DUF4345"/>
    <property type="match status" value="1"/>
</dbReference>
<accession>A0A1H4USL6</accession>
<keyword evidence="1" id="KW-1133">Transmembrane helix</keyword>
<evidence type="ECO:0000313" key="3">
    <source>
        <dbReference type="Proteomes" id="UP000183038"/>
    </source>
</evidence>
<dbReference type="RefSeq" id="WP_074674536.1">
    <property type="nucleotide sequence ID" value="NZ_FNTB01000001.1"/>
</dbReference>
<feature type="transmembrane region" description="Helical" evidence="1">
    <location>
        <begin position="6"/>
        <end position="21"/>
    </location>
</feature>
<feature type="transmembrane region" description="Helical" evidence="1">
    <location>
        <begin position="64"/>
        <end position="85"/>
    </location>
</feature>
<dbReference type="AlphaFoldDB" id="A0A1H4USL6"/>
<sequence length="119" mass="13618">MFSSLKIIGAVLLLAGFVLTYKPNLISKLRLPENAYQMIEVRVKWGFLIGLGIMLIFHNQWSDWKLTVCAVLFFLTLGIVIARLFGFVLDGFFLKQVLWLTIEIVVLIIFGILYSYADN</sequence>
<protein>
    <recommendedName>
        <fullName evidence="4">DUF4345 domain-containing protein</fullName>
    </recommendedName>
</protein>
<evidence type="ECO:0008006" key="4">
    <source>
        <dbReference type="Google" id="ProtNLM"/>
    </source>
</evidence>
<dbReference type="InterPro" id="IPR025597">
    <property type="entry name" value="DUF4345"/>
</dbReference>
<feature type="transmembrane region" description="Helical" evidence="1">
    <location>
        <begin position="41"/>
        <end position="58"/>
    </location>
</feature>